<evidence type="ECO:0000259" key="3">
    <source>
        <dbReference type="PROSITE" id="PS50055"/>
    </source>
</evidence>
<dbReference type="PROSITE" id="PS01248">
    <property type="entry name" value="EGF_LAM_1"/>
    <property type="match status" value="2"/>
</dbReference>
<dbReference type="InterPro" id="IPR042635">
    <property type="entry name" value="MEGF10/SREC1/2-like"/>
</dbReference>
<dbReference type="InterPro" id="IPR002049">
    <property type="entry name" value="LE_dom"/>
</dbReference>
<dbReference type="PROSITE" id="PS00022">
    <property type="entry name" value="EGF_1"/>
    <property type="match status" value="1"/>
</dbReference>
<evidence type="ECO:0000313" key="5">
    <source>
        <dbReference type="Proteomes" id="UP001164746"/>
    </source>
</evidence>
<dbReference type="SUPFAM" id="SSF52799">
    <property type="entry name" value="(Phosphotyrosine protein) phosphatases II"/>
    <property type="match status" value="1"/>
</dbReference>
<proteinExistence type="predicted"/>
<protein>
    <submittedName>
        <fullName evidence="4">TENX-like protein</fullName>
    </submittedName>
</protein>
<evidence type="ECO:0000256" key="1">
    <source>
        <dbReference type="ARBA" id="ARBA00022536"/>
    </source>
</evidence>
<name>A0ABY7FHK8_MYAAR</name>
<keyword evidence="2" id="KW-0472">Membrane</keyword>
<dbReference type="SMART" id="SM00181">
    <property type="entry name" value="EGF"/>
    <property type="match status" value="9"/>
</dbReference>
<gene>
    <name evidence="4" type="ORF">MAR_015629</name>
</gene>
<dbReference type="Proteomes" id="UP001164746">
    <property type="component" value="Chromosome 12"/>
</dbReference>
<keyword evidence="2" id="KW-0812">Transmembrane</keyword>
<feature type="domain" description="Tyrosine-protein phosphatase" evidence="3">
    <location>
        <begin position="542"/>
        <end position="643"/>
    </location>
</feature>
<dbReference type="Pfam" id="PF00102">
    <property type="entry name" value="Y_phosphatase"/>
    <property type="match status" value="1"/>
</dbReference>
<accession>A0ABY7FHK8</accession>
<dbReference type="EMBL" id="CP111023">
    <property type="protein sequence ID" value="WAR21655.1"/>
    <property type="molecule type" value="Genomic_DNA"/>
</dbReference>
<dbReference type="InterPro" id="IPR000742">
    <property type="entry name" value="EGF"/>
</dbReference>
<evidence type="ECO:0000256" key="2">
    <source>
        <dbReference type="SAM" id="Phobius"/>
    </source>
</evidence>
<keyword evidence="1" id="KW-0245">EGF-like domain</keyword>
<dbReference type="InterPro" id="IPR029021">
    <property type="entry name" value="Prot-tyrosine_phosphatase-like"/>
</dbReference>
<evidence type="ECO:0000313" key="4">
    <source>
        <dbReference type="EMBL" id="WAR21655.1"/>
    </source>
</evidence>
<dbReference type="Gene3D" id="3.90.190.10">
    <property type="entry name" value="Protein tyrosine phosphatase superfamily"/>
    <property type="match status" value="1"/>
</dbReference>
<dbReference type="InterPro" id="IPR000242">
    <property type="entry name" value="PTP_cat"/>
</dbReference>
<dbReference type="PANTHER" id="PTHR24043:SF8">
    <property type="entry name" value="EGF-LIKE DOMAIN-CONTAINING PROTEIN"/>
    <property type="match status" value="1"/>
</dbReference>
<feature type="transmembrane region" description="Helical" evidence="2">
    <location>
        <begin position="488"/>
        <end position="510"/>
    </location>
</feature>
<keyword evidence="2" id="KW-1133">Transmembrane helix</keyword>
<dbReference type="Gene3D" id="2.170.300.10">
    <property type="entry name" value="Tie2 ligand-binding domain superfamily"/>
    <property type="match status" value="1"/>
</dbReference>
<dbReference type="SMART" id="SM00180">
    <property type="entry name" value="EGF_Lam"/>
    <property type="match status" value="2"/>
</dbReference>
<keyword evidence="5" id="KW-1185">Reference proteome</keyword>
<reference evidence="4" key="1">
    <citation type="submission" date="2022-11" db="EMBL/GenBank/DDBJ databases">
        <title>Centuries of genome instability and evolution in soft-shell clam transmissible cancer (bioRxiv).</title>
        <authorList>
            <person name="Hart S.F.M."/>
            <person name="Yonemitsu M.A."/>
            <person name="Giersch R.M."/>
            <person name="Beal B.F."/>
            <person name="Arriagada G."/>
            <person name="Davis B.W."/>
            <person name="Ostrander E.A."/>
            <person name="Goff S.P."/>
            <person name="Metzger M.J."/>
        </authorList>
    </citation>
    <scope>NUCLEOTIDE SEQUENCE</scope>
    <source>
        <strain evidence="4">MELC-2E11</strain>
        <tissue evidence="4">Siphon/mantle</tissue>
    </source>
</reference>
<dbReference type="CDD" id="cd00055">
    <property type="entry name" value="EGF_Lam"/>
    <property type="match status" value="1"/>
</dbReference>
<dbReference type="SUPFAM" id="SSF57184">
    <property type="entry name" value="Growth factor receptor domain"/>
    <property type="match status" value="1"/>
</dbReference>
<dbReference type="InterPro" id="IPR009030">
    <property type="entry name" value="Growth_fac_rcpt_cys_sf"/>
</dbReference>
<sequence>MLMRQLLTIWINSILFKYGYRVRITDIMIFHILVLLCITRSYISVTVTLNETEVDCSLRCACCKGGEARCFIKNNYVDDFCHDGCVDTIFGYKCKHKCPVQCYTCDQYNGSICTTCNDTHYGINSNCKKTCSVGCSDGTCNKTDGTCSPCADNFEGNKCETCIHGKYGITCSQNCTHQNCRCTLKDGCDSCKAGFYKKGTFCQTACSTGCMNGTCNDNGSCQCSKQFTPGSSCTECITGYYGIECRTKCPSGCSGGVCMRNGTCRNCLAGNYGEQCDNTCYFGCTDQGCMRNGTCNECVTGYFGEYCNKGCSVGCSNGTCMRNGICNACDTKYYGEQCNTTCSVGCSGGICMRDGSCECTQGFNGSKCEMCIGGTYGNYCQHNCSRGCLALNCERYNGFCDCQSNFTGGKCDQCEEGFYGHSCILRCSDKCVGRICSMSDGKCTNGCKDGYYPDDSGSCISCEIRYKDKDCSYEYTVKKQSVEAETPVGAIAGGIGGGVVIICIILILLLRQRIIRMFALKRLGRNSQTTSEVIRTEELNTKYTDVIHEEENTTEYINNSVALQKPKISVDSLEHYIDSLTEDGTRAVFDGYKKSKEYIATLGPMSQQLGKEFEPFWQMVWQQKVEKIVMITNLIENAVVLLN</sequence>
<dbReference type="PANTHER" id="PTHR24043">
    <property type="entry name" value="SCAVENGER RECEPTOR CLASS F"/>
    <property type="match status" value="1"/>
</dbReference>
<organism evidence="4 5">
    <name type="scientific">Mya arenaria</name>
    <name type="common">Soft-shell clam</name>
    <dbReference type="NCBI Taxonomy" id="6604"/>
    <lineage>
        <taxon>Eukaryota</taxon>
        <taxon>Metazoa</taxon>
        <taxon>Spiralia</taxon>
        <taxon>Lophotrochozoa</taxon>
        <taxon>Mollusca</taxon>
        <taxon>Bivalvia</taxon>
        <taxon>Autobranchia</taxon>
        <taxon>Heteroconchia</taxon>
        <taxon>Euheterodonta</taxon>
        <taxon>Imparidentia</taxon>
        <taxon>Neoheterodontei</taxon>
        <taxon>Myida</taxon>
        <taxon>Myoidea</taxon>
        <taxon>Myidae</taxon>
        <taxon>Mya</taxon>
    </lineage>
</organism>
<dbReference type="PROSITE" id="PS50055">
    <property type="entry name" value="TYR_PHOSPHATASE_PTP"/>
    <property type="match status" value="1"/>
</dbReference>